<sequence>MQADRMTVEIVNAAGLGPGERAAWRDLRAADPSLASPYFDLRFIEIAAQIAPGAQLAIVREGDAVRGFLPFQKRDAKALAGE</sequence>
<accession>A0A258CP07</accession>
<proteinExistence type="predicted"/>
<comment type="caution">
    <text evidence="1">The sequence shown here is derived from an EMBL/GenBank/DDBJ whole genome shotgun (WGS) entry which is preliminary data.</text>
</comment>
<feature type="non-terminal residue" evidence="1">
    <location>
        <position position="82"/>
    </location>
</feature>
<dbReference type="AlphaFoldDB" id="A0A258CP07"/>
<evidence type="ECO:0000313" key="2">
    <source>
        <dbReference type="Proteomes" id="UP000215616"/>
    </source>
</evidence>
<dbReference type="Proteomes" id="UP000215616">
    <property type="component" value="Unassembled WGS sequence"/>
</dbReference>
<dbReference type="EMBL" id="NCDQ01000680">
    <property type="protein sequence ID" value="OYW97306.1"/>
    <property type="molecule type" value="Genomic_DNA"/>
</dbReference>
<gene>
    <name evidence="1" type="ORF">B7Z12_21850</name>
</gene>
<protein>
    <submittedName>
        <fullName evidence="1">Cellulose biosynthesis protein CelD</fullName>
    </submittedName>
</protein>
<evidence type="ECO:0000313" key="1">
    <source>
        <dbReference type="EMBL" id="OYW97306.1"/>
    </source>
</evidence>
<organism evidence="1 2">
    <name type="scientific">Caulobacter vibrioides</name>
    <name type="common">Caulobacter crescentus</name>
    <dbReference type="NCBI Taxonomy" id="155892"/>
    <lineage>
        <taxon>Bacteria</taxon>
        <taxon>Pseudomonadati</taxon>
        <taxon>Pseudomonadota</taxon>
        <taxon>Alphaproteobacteria</taxon>
        <taxon>Caulobacterales</taxon>
        <taxon>Caulobacteraceae</taxon>
        <taxon>Caulobacter</taxon>
    </lineage>
</organism>
<reference evidence="1 2" key="1">
    <citation type="submission" date="2017-03" db="EMBL/GenBank/DDBJ databases">
        <title>Lifting the veil on microbial sulfur biogeochemistry in mining wastewaters.</title>
        <authorList>
            <person name="Kantor R.S."/>
            <person name="Colenbrander Nelson T."/>
            <person name="Marshall S."/>
            <person name="Bennett D."/>
            <person name="Apte S."/>
            <person name="Camacho D."/>
            <person name="Thomas B.C."/>
            <person name="Warren L.A."/>
            <person name="Banfield J.F."/>
        </authorList>
    </citation>
    <scope>NUCLEOTIDE SEQUENCE [LARGE SCALE GENOMIC DNA]</scope>
    <source>
        <strain evidence="1">32-67-7</strain>
    </source>
</reference>
<name>A0A258CP07_CAUVI</name>